<dbReference type="EMBL" id="JADOES010000010">
    <property type="protein sequence ID" value="MBT9315265.1"/>
    <property type="molecule type" value="Genomic_DNA"/>
</dbReference>
<reference evidence="2" key="2">
    <citation type="journal article" date="2021" name="Mar. Drugs">
        <title>Genome Reduction and Secondary Metabolism of the Marine Sponge-Associated Cyanobacterium Leptothoe.</title>
        <authorList>
            <person name="Konstantinou D."/>
            <person name="Popin R.V."/>
            <person name="Fewer D.P."/>
            <person name="Sivonen K."/>
            <person name="Gkelis S."/>
        </authorList>
    </citation>
    <scope>NUCLEOTIDE SEQUENCE</scope>
    <source>
        <strain evidence="2">TAU-MAC 1115</strain>
    </source>
</reference>
<sequence>MSISFPHWLIRIYKSPWAALLIVAILGFIGALNHSMWRDEMNVWLIARDSPSWAAFVENIHYDRAHPGLWHLLVAAMYHLFGHPVAMQVLHWLLAMGSVLLIWRCSPFTQGQKWLITFGYLPFYEHLLIARNYAVAMLLLFAICALWPQRQRAYWPIAGLLVLLANSNVYALLIAIAIALTLAIELVFEAKLRRHWLDIIFSAALITAGCAMALYFILPPSDIASQAMGEYVTGLDIRQLLKAIGRIFGGYYIIIPNGARYLDLAVCGAIALGSCYLVAIKLIKKPYALVFYLLGNGIILAFTYAKFMPSAIRHYGNFYLILIAALWLAHHYAPTATITRHLPVAENWQLNTQQWFNRVFTTILIAHLMGGLFLFTMDFTIPYSASRMTAAYMRQANLQNEFIVASRDAQMASLSGYFGHPFYFPERQAIGSYTLFFKGVRNEVEEPEIMAQVTQLLTEHPKILLVMHQKIKGSTPGLNIESIQEFTKAWQDEEYYLYWVSSAQ</sequence>
<keyword evidence="1" id="KW-0812">Transmembrane</keyword>
<feature type="transmembrane region" description="Helical" evidence="1">
    <location>
        <begin position="12"/>
        <end position="32"/>
    </location>
</feature>
<organism evidence="2 3">
    <name type="scientific">Leptothoe spongobia TAU-MAC 1115</name>
    <dbReference type="NCBI Taxonomy" id="1967444"/>
    <lineage>
        <taxon>Bacteria</taxon>
        <taxon>Bacillati</taxon>
        <taxon>Cyanobacteriota</taxon>
        <taxon>Cyanophyceae</taxon>
        <taxon>Nodosilineales</taxon>
        <taxon>Cymatolegaceae</taxon>
        <taxon>Leptothoe</taxon>
        <taxon>Leptothoe spongobia</taxon>
    </lineage>
</organism>
<feature type="transmembrane region" description="Helical" evidence="1">
    <location>
        <begin position="286"/>
        <end position="305"/>
    </location>
</feature>
<feature type="transmembrane region" description="Helical" evidence="1">
    <location>
        <begin position="154"/>
        <end position="184"/>
    </location>
</feature>
<feature type="transmembrane region" description="Helical" evidence="1">
    <location>
        <begin position="261"/>
        <end position="280"/>
    </location>
</feature>
<proteinExistence type="predicted"/>
<keyword evidence="1" id="KW-1133">Transmembrane helix</keyword>
<evidence type="ECO:0000256" key="1">
    <source>
        <dbReference type="SAM" id="Phobius"/>
    </source>
</evidence>
<accession>A0A947GH35</accession>
<keyword evidence="1" id="KW-0472">Membrane</keyword>
<feature type="transmembrane region" description="Helical" evidence="1">
    <location>
        <begin position="317"/>
        <end position="335"/>
    </location>
</feature>
<keyword evidence="3" id="KW-1185">Reference proteome</keyword>
<dbReference type="Proteomes" id="UP000717364">
    <property type="component" value="Unassembled WGS sequence"/>
</dbReference>
<evidence type="ECO:0000313" key="2">
    <source>
        <dbReference type="EMBL" id="MBT9315265.1"/>
    </source>
</evidence>
<comment type="caution">
    <text evidence="2">The sequence shown here is derived from an EMBL/GenBank/DDBJ whole genome shotgun (WGS) entry which is preliminary data.</text>
</comment>
<feature type="transmembrane region" description="Helical" evidence="1">
    <location>
        <begin position="196"/>
        <end position="217"/>
    </location>
</feature>
<feature type="transmembrane region" description="Helical" evidence="1">
    <location>
        <begin position="355"/>
        <end position="377"/>
    </location>
</feature>
<feature type="transmembrane region" description="Helical" evidence="1">
    <location>
        <begin position="127"/>
        <end position="148"/>
    </location>
</feature>
<dbReference type="RefSeq" id="WP_215608331.1">
    <property type="nucleotide sequence ID" value="NZ_JADOES010000010.1"/>
</dbReference>
<reference evidence="2" key="1">
    <citation type="submission" date="2020-11" db="EMBL/GenBank/DDBJ databases">
        <authorList>
            <person name="Konstantinou D."/>
            <person name="Gkelis S."/>
            <person name="Popin R."/>
            <person name="Fewer D."/>
            <person name="Sivonen K."/>
        </authorList>
    </citation>
    <scope>NUCLEOTIDE SEQUENCE</scope>
    <source>
        <strain evidence="2">TAU-MAC 1115</strain>
    </source>
</reference>
<protein>
    <submittedName>
        <fullName evidence="2">Uncharacterized protein</fullName>
    </submittedName>
</protein>
<dbReference type="AlphaFoldDB" id="A0A947GH35"/>
<gene>
    <name evidence="2" type="ORF">IXB50_07485</name>
</gene>
<name>A0A947GH35_9CYAN</name>
<evidence type="ECO:0000313" key="3">
    <source>
        <dbReference type="Proteomes" id="UP000717364"/>
    </source>
</evidence>